<reference evidence="2" key="1">
    <citation type="submission" date="2022-08" db="EMBL/GenBank/DDBJ databases">
        <title>Draft genome sequencing of Roseisolibacter agri AW1220.</title>
        <authorList>
            <person name="Tobiishi Y."/>
            <person name="Tonouchi A."/>
        </authorList>
    </citation>
    <scope>NUCLEOTIDE SEQUENCE</scope>
    <source>
        <strain evidence="2">AW1220</strain>
    </source>
</reference>
<dbReference type="InterPro" id="IPR005149">
    <property type="entry name" value="Tscrpt_reg_PadR_N"/>
</dbReference>
<accession>A0AA37V3K7</accession>
<evidence type="ECO:0000259" key="1">
    <source>
        <dbReference type="Pfam" id="PF03551"/>
    </source>
</evidence>
<evidence type="ECO:0000313" key="3">
    <source>
        <dbReference type="Proteomes" id="UP001161325"/>
    </source>
</evidence>
<dbReference type="Pfam" id="PF03551">
    <property type="entry name" value="PadR"/>
    <property type="match status" value="1"/>
</dbReference>
<proteinExistence type="predicted"/>
<protein>
    <recommendedName>
        <fullName evidence="1">Transcription regulator PadR N-terminal domain-containing protein</fullName>
    </recommendedName>
</protein>
<dbReference type="Proteomes" id="UP001161325">
    <property type="component" value="Unassembled WGS sequence"/>
</dbReference>
<dbReference type="Gene3D" id="1.10.10.10">
    <property type="entry name" value="Winged helix-like DNA-binding domain superfamily/Winged helix DNA-binding domain"/>
    <property type="match status" value="1"/>
</dbReference>
<organism evidence="2 3">
    <name type="scientific">Roseisolibacter agri</name>
    <dbReference type="NCBI Taxonomy" id="2014610"/>
    <lineage>
        <taxon>Bacteria</taxon>
        <taxon>Pseudomonadati</taxon>
        <taxon>Gemmatimonadota</taxon>
        <taxon>Gemmatimonadia</taxon>
        <taxon>Gemmatimonadales</taxon>
        <taxon>Gemmatimonadaceae</taxon>
        <taxon>Roseisolibacter</taxon>
    </lineage>
</organism>
<gene>
    <name evidence="2" type="ORF">rosag_34050</name>
</gene>
<feature type="domain" description="Transcription regulator PadR N-terminal" evidence="1">
    <location>
        <begin position="15"/>
        <end position="89"/>
    </location>
</feature>
<comment type="caution">
    <text evidence="2">The sequence shown here is derived from an EMBL/GenBank/DDBJ whole genome shotgun (WGS) entry which is preliminary data.</text>
</comment>
<sequence length="111" mass="11686">MSAPVLGPLELAVLLAVARLGDDAYGLAVRGDVSERTGHDYSVGAVYTTLQRLEEKGLVSSWTTAPQPVRGGRARRKFQVTAAGARALRDARRVAASVWAGVGPNPHPEPA</sequence>
<name>A0AA37V3K7_9BACT</name>
<dbReference type="SUPFAM" id="SSF46785">
    <property type="entry name" value="Winged helix' DNA-binding domain"/>
    <property type="match status" value="1"/>
</dbReference>
<dbReference type="AlphaFoldDB" id="A0AA37V3K7"/>
<evidence type="ECO:0000313" key="2">
    <source>
        <dbReference type="EMBL" id="GLC26892.1"/>
    </source>
</evidence>
<dbReference type="InterPro" id="IPR036390">
    <property type="entry name" value="WH_DNA-bd_sf"/>
</dbReference>
<dbReference type="EMBL" id="BRXS01000005">
    <property type="protein sequence ID" value="GLC26892.1"/>
    <property type="molecule type" value="Genomic_DNA"/>
</dbReference>
<dbReference type="RefSeq" id="WP_284351342.1">
    <property type="nucleotide sequence ID" value="NZ_BRXS01000005.1"/>
</dbReference>
<dbReference type="InterPro" id="IPR036388">
    <property type="entry name" value="WH-like_DNA-bd_sf"/>
</dbReference>
<keyword evidence="3" id="KW-1185">Reference proteome</keyword>